<feature type="compositionally biased region" description="Basic residues" evidence="1">
    <location>
        <begin position="486"/>
        <end position="504"/>
    </location>
</feature>
<dbReference type="EMBL" id="CAJNDS010001447">
    <property type="protein sequence ID" value="CAE7260554.1"/>
    <property type="molecule type" value="Genomic_DNA"/>
</dbReference>
<feature type="region of interest" description="Disordered" evidence="1">
    <location>
        <begin position="464"/>
        <end position="613"/>
    </location>
</feature>
<accession>A0A812MQ18</accession>
<keyword evidence="3" id="KW-1185">Reference proteome</keyword>
<reference evidence="2" key="1">
    <citation type="submission" date="2021-02" db="EMBL/GenBank/DDBJ databases">
        <authorList>
            <person name="Dougan E. K."/>
            <person name="Rhodes N."/>
            <person name="Thang M."/>
            <person name="Chan C."/>
        </authorList>
    </citation>
    <scope>NUCLEOTIDE SEQUENCE</scope>
</reference>
<comment type="caution">
    <text evidence="2">The sequence shown here is derived from an EMBL/GenBank/DDBJ whole genome shotgun (WGS) entry which is preliminary data.</text>
</comment>
<evidence type="ECO:0000313" key="2">
    <source>
        <dbReference type="EMBL" id="CAE7260554.1"/>
    </source>
</evidence>
<evidence type="ECO:0000313" key="3">
    <source>
        <dbReference type="Proteomes" id="UP000604046"/>
    </source>
</evidence>
<dbReference type="Proteomes" id="UP000604046">
    <property type="component" value="Unassembled WGS sequence"/>
</dbReference>
<name>A0A812MQ18_9DINO</name>
<protein>
    <submittedName>
        <fullName evidence="2">Uncharacterized protein</fullName>
    </submittedName>
</protein>
<dbReference type="AlphaFoldDB" id="A0A812MQ18"/>
<gene>
    <name evidence="2" type="ORF">SNAT2548_LOCUS13615</name>
</gene>
<proteinExistence type="predicted"/>
<feature type="compositionally biased region" description="Basic and acidic residues" evidence="1">
    <location>
        <begin position="601"/>
        <end position="613"/>
    </location>
</feature>
<feature type="region of interest" description="Disordered" evidence="1">
    <location>
        <begin position="150"/>
        <end position="176"/>
    </location>
</feature>
<evidence type="ECO:0000256" key="1">
    <source>
        <dbReference type="SAM" id="MobiDB-lite"/>
    </source>
</evidence>
<organism evidence="2 3">
    <name type="scientific">Symbiodinium natans</name>
    <dbReference type="NCBI Taxonomy" id="878477"/>
    <lineage>
        <taxon>Eukaryota</taxon>
        <taxon>Sar</taxon>
        <taxon>Alveolata</taxon>
        <taxon>Dinophyceae</taxon>
        <taxon>Suessiales</taxon>
        <taxon>Symbiodiniaceae</taxon>
        <taxon>Symbiodinium</taxon>
    </lineage>
</organism>
<feature type="compositionally biased region" description="Acidic residues" evidence="1">
    <location>
        <begin position="157"/>
        <end position="176"/>
    </location>
</feature>
<sequence length="729" mass="80682">MAAVDARERALPSVPKFLRGESDEVLFDLRQLIKDVRTEPSIVAKARTGSVIAYPQEKGDMNERTIKANLDLLEVYSTYVKKYPHLFLKSVPLHRVILNDCARWWKNYLEPPCDYKIAKVDGKAMKSMLLTLRRLRYRADRQRDLEDTIFGVPEGRDDGENDAEEAEEASDVEEEDEDLEAYMDAHDEDLEAYSPSAAGIVERFSPGSAVDHSDHSEMAVVGGPAVDHSEMAVPAMEGRPVAIIDLEDSPGPAVASSSRLPAPSVRPQDILKRVKERMQVKRQPPCTLDTQVIPEAEMAAAAHLLMQMPSSEVLSVHGSPVVESRAPSLNRGGLLVCSPEDDTHFPETQVDVDMVDGQVAPSVVAVEPASQAGQGLRRNLTGLFEEVADECHVDPSPIGAEQELQEPDLCFMDVEHDRKDTYPFEQELQDPCGPTPIHAEQELPETDLCPIHAEQKLPETDLCEKEQQENDLASIPSIDASFTRKDQRRMKKTKVAEQRRRKINHAPGEAHEGQEEEDDAEAVSSEQRGRGRGGRGRGGGGRGARGRGGRGSGGGGRKRGRSRSQSAESEPQVLRRPAAKSLAKPSKPQDAKRKAQANPKPEPKPKKAKVDESVRKACEGQGVDEVVTFILSDIDALKTKTALKISKLPVMQRIDEIPIQHELRSEYKKSFGSIWTLDNCSNFRLDPYWTRGHCGLKYAPSGKHILLAKYPSMQANIAFCNSVATWLQF</sequence>